<organism evidence="2 3">
    <name type="scientific">Fodinibius salinus</name>
    <dbReference type="NCBI Taxonomy" id="860790"/>
    <lineage>
        <taxon>Bacteria</taxon>
        <taxon>Pseudomonadati</taxon>
        <taxon>Balneolota</taxon>
        <taxon>Balneolia</taxon>
        <taxon>Balneolales</taxon>
        <taxon>Balneolaceae</taxon>
        <taxon>Fodinibius</taxon>
    </lineage>
</organism>
<dbReference type="InterPro" id="IPR010865">
    <property type="entry name" value="DUF1499"/>
</dbReference>
<dbReference type="EMBL" id="VNHY01000001">
    <property type="protein sequence ID" value="TYP95362.1"/>
    <property type="molecule type" value="Genomic_DNA"/>
</dbReference>
<comment type="caution">
    <text evidence="2">The sequence shown here is derived from an EMBL/GenBank/DDBJ whole genome shotgun (WGS) entry which is preliminary data.</text>
</comment>
<keyword evidence="3" id="KW-1185">Reference proteome</keyword>
<evidence type="ECO:0000256" key="1">
    <source>
        <dbReference type="SAM" id="Phobius"/>
    </source>
</evidence>
<reference evidence="2 3" key="1">
    <citation type="submission" date="2019-07" db="EMBL/GenBank/DDBJ databases">
        <title>Genomic Encyclopedia of Archaeal and Bacterial Type Strains, Phase II (KMG-II): from individual species to whole genera.</title>
        <authorList>
            <person name="Goeker M."/>
        </authorList>
    </citation>
    <scope>NUCLEOTIDE SEQUENCE [LARGE SCALE GENOMIC DNA]</scope>
    <source>
        <strain evidence="2 3">DSM 21935</strain>
    </source>
</reference>
<evidence type="ECO:0008006" key="4">
    <source>
        <dbReference type="Google" id="ProtNLM"/>
    </source>
</evidence>
<dbReference type="Pfam" id="PF07386">
    <property type="entry name" value="DUF1499"/>
    <property type="match status" value="1"/>
</dbReference>
<dbReference type="OrthoDB" id="1523552at2"/>
<keyword evidence="1" id="KW-1133">Transmembrane helix</keyword>
<sequence length="266" mass="29988">MLNTIEYINNLLSSSGATAKVRISRWALASLMFGVISALFFVGTGYGYQWSWWELGTAFTWIMPLSTMLGLMGFSLGFFFGFLKWRNPQKRGVVVALIGFLLGLSVMGTAIYWLNEVQKYPPIHDISTDIEHPPTFEAIVPLRADAPNDTTYGDQEKADIQREHYPDIQPLYLDMGYDDAYARALAAAKRMPWEQVVTSDKSAGRIEAVDKLPWFGFKDDIVIRVDTAKTQNKTKIDIRSVSRIGKGDIGVNAQRIRNYLKSVTNQ</sequence>
<dbReference type="AlphaFoldDB" id="A0A5D3YNU5"/>
<feature type="transmembrane region" description="Helical" evidence="1">
    <location>
        <begin position="92"/>
        <end position="114"/>
    </location>
</feature>
<dbReference type="Proteomes" id="UP000324595">
    <property type="component" value="Unassembled WGS sequence"/>
</dbReference>
<name>A0A5D3YNU5_9BACT</name>
<accession>A0A5D3YNU5</accession>
<protein>
    <recommendedName>
        <fullName evidence="4">DUF1499 domain-containing protein</fullName>
    </recommendedName>
</protein>
<evidence type="ECO:0000313" key="3">
    <source>
        <dbReference type="Proteomes" id="UP000324595"/>
    </source>
</evidence>
<keyword evidence="1" id="KW-0812">Transmembrane</keyword>
<feature type="transmembrane region" description="Helical" evidence="1">
    <location>
        <begin position="58"/>
        <end position="80"/>
    </location>
</feature>
<evidence type="ECO:0000313" key="2">
    <source>
        <dbReference type="EMBL" id="TYP95362.1"/>
    </source>
</evidence>
<dbReference type="RefSeq" id="WP_148898032.1">
    <property type="nucleotide sequence ID" value="NZ_VNHY01000001.1"/>
</dbReference>
<proteinExistence type="predicted"/>
<gene>
    <name evidence="2" type="ORF">LX73_0663</name>
</gene>
<keyword evidence="1" id="KW-0472">Membrane</keyword>
<feature type="transmembrane region" description="Helical" evidence="1">
    <location>
        <begin position="26"/>
        <end position="46"/>
    </location>
</feature>